<feature type="region of interest" description="Disordered" evidence="6">
    <location>
        <begin position="494"/>
        <end position="541"/>
    </location>
</feature>
<feature type="compositionally biased region" description="Low complexity" evidence="6">
    <location>
        <begin position="398"/>
        <end position="407"/>
    </location>
</feature>
<evidence type="ECO:0000256" key="2">
    <source>
        <dbReference type="ARBA" id="ARBA00023015"/>
    </source>
</evidence>
<feature type="domain" description="RNA polymerase sigma factor 70 region 4 type 2" evidence="8">
    <location>
        <begin position="127"/>
        <end position="178"/>
    </location>
</feature>
<evidence type="ECO:0000256" key="3">
    <source>
        <dbReference type="ARBA" id="ARBA00023082"/>
    </source>
</evidence>
<sequence>MPGWPTIDRADDQELVEALRRADTDAPAKLYDSYGERLHDYAFSLAACLPGGGDDNGDVAADSVHDALVTAQGCVDRLKEPLRLRPWLYALTRFQVRARLSRRSGTPAGGLPLPDLDTYDDPELADLVHETLGELSKGEREVLELSLRHRLTPAEVGAVLGLTSRQAAARLGRARDHLENAAAAVVLARTGRAHCPDLSAMVDSWEGPLTPLLRRRLSGHISGCEVCTEGRHRQVSAGRLLDLVAVAYPGISLRRRVIDTCVNPELDQTRVLITDRGDSFDRSGFPVAVERRSRRRRPRRLTPLVLAVACLLTATGAMVVFNGRDASNTTTLRPVASPTPPAEEESAAPEPVTEEDETDAVDETGETDEPTTSPSPSRTPSATTTPSARPRASRPRTRPATGRSTAPKPTRSSAAPGARFSVSCPQSVDGLGKIGLRARNAAVSWVATASQGLDVYPASGSVKAGASSFVWVTVVDPSGSGSGRVSFTSNGGTASCSLTWHAESPSGNPTEEPRPTEEPAATPTSGVATSSAHGTETDPLS</sequence>
<keyword evidence="10" id="KW-1185">Reference proteome</keyword>
<evidence type="ECO:0000259" key="8">
    <source>
        <dbReference type="Pfam" id="PF08281"/>
    </source>
</evidence>
<keyword evidence="5" id="KW-0804">Transcription</keyword>
<name>A0ABP7BS59_9ACTN</name>
<evidence type="ECO:0000256" key="5">
    <source>
        <dbReference type="ARBA" id="ARBA00023163"/>
    </source>
</evidence>
<keyword evidence="4" id="KW-0238">DNA-binding</keyword>
<comment type="caution">
    <text evidence="9">The sequence shown here is derived from an EMBL/GenBank/DDBJ whole genome shotgun (WGS) entry which is preliminary data.</text>
</comment>
<evidence type="ECO:0000256" key="7">
    <source>
        <dbReference type="SAM" id="Phobius"/>
    </source>
</evidence>
<keyword evidence="2" id="KW-0805">Transcription regulation</keyword>
<dbReference type="InterPro" id="IPR013325">
    <property type="entry name" value="RNA_pol_sigma_r2"/>
</dbReference>
<feature type="compositionally biased region" description="Polar residues" evidence="6">
    <location>
        <begin position="525"/>
        <end position="541"/>
    </location>
</feature>
<gene>
    <name evidence="9" type="ORF">GCM10022224_033810</name>
</gene>
<dbReference type="Pfam" id="PF08281">
    <property type="entry name" value="Sigma70_r4_2"/>
    <property type="match status" value="1"/>
</dbReference>
<keyword evidence="3" id="KW-0731">Sigma factor</keyword>
<evidence type="ECO:0000256" key="1">
    <source>
        <dbReference type="ARBA" id="ARBA00010641"/>
    </source>
</evidence>
<evidence type="ECO:0000256" key="6">
    <source>
        <dbReference type="SAM" id="MobiDB-lite"/>
    </source>
</evidence>
<dbReference type="Gene3D" id="1.10.1740.10">
    <property type="match status" value="1"/>
</dbReference>
<dbReference type="PANTHER" id="PTHR43133">
    <property type="entry name" value="RNA POLYMERASE ECF-TYPE SIGMA FACTO"/>
    <property type="match status" value="1"/>
</dbReference>
<evidence type="ECO:0000313" key="10">
    <source>
        <dbReference type="Proteomes" id="UP001500902"/>
    </source>
</evidence>
<reference evidence="10" key="1">
    <citation type="journal article" date="2019" name="Int. J. Syst. Evol. Microbiol.">
        <title>The Global Catalogue of Microorganisms (GCM) 10K type strain sequencing project: providing services to taxonomists for standard genome sequencing and annotation.</title>
        <authorList>
            <consortium name="The Broad Institute Genomics Platform"/>
            <consortium name="The Broad Institute Genome Sequencing Center for Infectious Disease"/>
            <person name="Wu L."/>
            <person name="Ma J."/>
        </authorList>
    </citation>
    <scope>NUCLEOTIDE SEQUENCE [LARGE SCALE GENOMIC DNA]</scope>
    <source>
        <strain evidence="10">JCM 16904</strain>
    </source>
</reference>
<dbReference type="InterPro" id="IPR013249">
    <property type="entry name" value="RNA_pol_sigma70_r4_t2"/>
</dbReference>
<dbReference type="Proteomes" id="UP001500902">
    <property type="component" value="Unassembled WGS sequence"/>
</dbReference>
<comment type="similarity">
    <text evidence="1">Belongs to the sigma-70 factor family. ECF subfamily.</text>
</comment>
<feature type="compositionally biased region" description="Acidic residues" evidence="6">
    <location>
        <begin position="342"/>
        <end position="369"/>
    </location>
</feature>
<keyword evidence="7" id="KW-0812">Transmembrane</keyword>
<dbReference type="InterPro" id="IPR013324">
    <property type="entry name" value="RNA_pol_sigma_r3/r4-like"/>
</dbReference>
<dbReference type="InterPro" id="IPR039425">
    <property type="entry name" value="RNA_pol_sigma-70-like"/>
</dbReference>
<evidence type="ECO:0000256" key="4">
    <source>
        <dbReference type="ARBA" id="ARBA00023125"/>
    </source>
</evidence>
<accession>A0ABP7BS59</accession>
<feature type="compositionally biased region" description="Low complexity" evidence="6">
    <location>
        <begin position="370"/>
        <end position="390"/>
    </location>
</feature>
<feature type="transmembrane region" description="Helical" evidence="7">
    <location>
        <begin position="301"/>
        <end position="321"/>
    </location>
</feature>
<feature type="region of interest" description="Disordered" evidence="6">
    <location>
        <begin position="328"/>
        <end position="421"/>
    </location>
</feature>
<dbReference type="PANTHER" id="PTHR43133:SF8">
    <property type="entry name" value="RNA POLYMERASE SIGMA FACTOR HI_1459-RELATED"/>
    <property type="match status" value="1"/>
</dbReference>
<dbReference type="EMBL" id="BAAAZP010000067">
    <property type="protein sequence ID" value="GAA3666970.1"/>
    <property type="molecule type" value="Genomic_DNA"/>
</dbReference>
<dbReference type="RefSeq" id="WP_344877995.1">
    <property type="nucleotide sequence ID" value="NZ_BAAAZP010000067.1"/>
</dbReference>
<proteinExistence type="inferred from homology"/>
<keyword evidence="7" id="KW-1133">Transmembrane helix</keyword>
<evidence type="ECO:0000313" key="9">
    <source>
        <dbReference type="EMBL" id="GAA3666970.1"/>
    </source>
</evidence>
<organism evidence="9 10">
    <name type="scientific">Nonomuraea antimicrobica</name>
    <dbReference type="NCBI Taxonomy" id="561173"/>
    <lineage>
        <taxon>Bacteria</taxon>
        <taxon>Bacillati</taxon>
        <taxon>Actinomycetota</taxon>
        <taxon>Actinomycetes</taxon>
        <taxon>Streptosporangiales</taxon>
        <taxon>Streptosporangiaceae</taxon>
        <taxon>Nonomuraea</taxon>
    </lineage>
</organism>
<dbReference type="Gene3D" id="1.10.10.10">
    <property type="entry name" value="Winged helix-like DNA-binding domain superfamily/Winged helix DNA-binding domain"/>
    <property type="match status" value="1"/>
</dbReference>
<keyword evidence="7" id="KW-0472">Membrane</keyword>
<dbReference type="SUPFAM" id="SSF88659">
    <property type="entry name" value="Sigma3 and sigma4 domains of RNA polymerase sigma factors"/>
    <property type="match status" value="1"/>
</dbReference>
<dbReference type="InterPro" id="IPR036388">
    <property type="entry name" value="WH-like_DNA-bd_sf"/>
</dbReference>
<dbReference type="SUPFAM" id="SSF88946">
    <property type="entry name" value="Sigma2 domain of RNA polymerase sigma factors"/>
    <property type="match status" value="1"/>
</dbReference>
<protein>
    <recommendedName>
        <fullName evidence="8">RNA polymerase sigma factor 70 region 4 type 2 domain-containing protein</fullName>
    </recommendedName>
</protein>